<reference evidence="2 4" key="2">
    <citation type="journal article" date="2016" name="Appl. Microbiol. Biotechnol.">
        <title>Exploiting the genome sequence of Streptomyces nodosus for enhanced antibiotic production.</title>
        <authorList>
            <person name="Sweeney P."/>
            <person name="Murphy C.D."/>
            <person name="Caffrey P."/>
        </authorList>
    </citation>
    <scope>NUCLEOTIDE SEQUENCE [LARGE SCALE GENOMIC DNA]</scope>
    <source>
        <strain evidence="2 4">ATCC 14899</strain>
    </source>
</reference>
<evidence type="ECO:0000256" key="1">
    <source>
        <dbReference type="SAM" id="SignalP"/>
    </source>
</evidence>
<dbReference type="AlphaFoldDB" id="A0A0B5DPZ0"/>
<dbReference type="Proteomes" id="UP000031526">
    <property type="component" value="Chromosome"/>
</dbReference>
<dbReference type="EMBL" id="CP009313">
    <property type="protein sequence ID" value="AJE43365.1"/>
    <property type="molecule type" value="Genomic_DNA"/>
</dbReference>
<dbReference type="OrthoDB" id="4254889at2"/>
<dbReference type="Proteomes" id="UP000325763">
    <property type="component" value="Chromosome"/>
</dbReference>
<proteinExistence type="predicted"/>
<sequence length="86" mass="9672">MINGLKRAAALGAATVALAAGALAGTVGTASAAPQHHRPPVASHHCKKTVGHWERRWHPEYRDRHHHRHAGYWIRVWRPAHQDCRR</sequence>
<dbReference type="RefSeq" id="WP_043449663.1">
    <property type="nucleotide sequence ID" value="NZ_CP009313.1"/>
</dbReference>
<name>A0A0B5DPZ0_9ACTN</name>
<dbReference type="EMBL" id="CP023747">
    <property type="protein sequence ID" value="QEV43536.1"/>
    <property type="molecule type" value="Genomic_DNA"/>
</dbReference>
<evidence type="ECO:0000313" key="2">
    <source>
        <dbReference type="EMBL" id="AJE43365.1"/>
    </source>
</evidence>
<feature type="chain" id="PRO_5041521772" evidence="1">
    <location>
        <begin position="33"/>
        <end position="86"/>
    </location>
</feature>
<gene>
    <name evidence="3" type="ORF">CP978_27815</name>
    <name evidence="2" type="ORF">SNOD_27535</name>
</gene>
<dbReference type="HOGENOM" id="CLU_2496619_0_0_11"/>
<accession>A0A0B5DPZ0</accession>
<protein>
    <submittedName>
        <fullName evidence="2">Uncharacterized protein</fullName>
    </submittedName>
</protein>
<evidence type="ECO:0000313" key="5">
    <source>
        <dbReference type="Proteomes" id="UP000325763"/>
    </source>
</evidence>
<evidence type="ECO:0000313" key="4">
    <source>
        <dbReference type="Proteomes" id="UP000031526"/>
    </source>
</evidence>
<keyword evidence="4" id="KW-1185">Reference proteome</keyword>
<reference evidence="4" key="1">
    <citation type="submission" date="2014-09" db="EMBL/GenBank/DDBJ databases">
        <title>Sequence of the Streptomyces nodosus genome.</title>
        <authorList>
            <person name="Sweeney P."/>
            <person name="Stephens N."/>
            <person name="Murphy C."/>
            <person name="Caffrey P."/>
        </authorList>
    </citation>
    <scope>NUCLEOTIDE SEQUENCE [LARGE SCALE GENOMIC DNA]</scope>
    <source>
        <strain evidence="4">ATCC 14899</strain>
    </source>
</reference>
<reference evidence="3 5" key="3">
    <citation type="submission" date="2017-09" db="EMBL/GenBank/DDBJ databases">
        <title>Streptomyces genome completion.</title>
        <authorList>
            <person name="Lee N."/>
            <person name="Cho B.-K."/>
        </authorList>
    </citation>
    <scope>NUCLEOTIDE SEQUENCE [LARGE SCALE GENOMIC DNA]</scope>
    <source>
        <strain evidence="3 5">ATCC 14899</strain>
    </source>
</reference>
<feature type="signal peptide" evidence="1">
    <location>
        <begin position="1"/>
        <end position="32"/>
    </location>
</feature>
<organism evidence="2 4">
    <name type="scientific">Streptomyces nodosus</name>
    <dbReference type="NCBI Taxonomy" id="40318"/>
    <lineage>
        <taxon>Bacteria</taxon>
        <taxon>Bacillati</taxon>
        <taxon>Actinomycetota</taxon>
        <taxon>Actinomycetes</taxon>
        <taxon>Kitasatosporales</taxon>
        <taxon>Streptomycetaceae</taxon>
        <taxon>Streptomyces</taxon>
    </lineage>
</organism>
<keyword evidence="1" id="KW-0732">Signal</keyword>
<evidence type="ECO:0000313" key="3">
    <source>
        <dbReference type="EMBL" id="QEV43536.1"/>
    </source>
</evidence>
<dbReference type="KEGG" id="snq:CP978_27815"/>